<keyword evidence="1" id="KW-0472">Membrane</keyword>
<keyword evidence="1" id="KW-1133">Transmembrane helix</keyword>
<name>A0A939LR68_9CELL</name>
<dbReference type="AlphaFoldDB" id="A0A939LR68"/>
<dbReference type="Proteomes" id="UP000664209">
    <property type="component" value="Unassembled WGS sequence"/>
</dbReference>
<feature type="transmembrane region" description="Helical" evidence="1">
    <location>
        <begin position="117"/>
        <end position="136"/>
    </location>
</feature>
<sequence length="145" mass="14747">MSEIRSSAPTSREKRDTVESLAGWVLLIGGVCAAILWVPIALFPGGFIMIDAPPPDEALRVGVWSGTAASSLLLLAATGVVLGVGVLLRGRAGLNRGLAWVGFGVAGVAALTQQVWLLGAGALVALALVVVVLRRLDATGASPRA</sequence>
<proteinExistence type="predicted"/>
<feature type="transmembrane region" description="Helical" evidence="1">
    <location>
        <begin position="63"/>
        <end position="87"/>
    </location>
</feature>
<dbReference type="EMBL" id="JAGEMK010000006">
    <property type="protein sequence ID" value="MBO1752518.1"/>
    <property type="molecule type" value="Genomic_DNA"/>
</dbReference>
<organism evidence="2 3">
    <name type="scientific">Actinotalea soli</name>
    <dbReference type="NCBI Taxonomy" id="2819234"/>
    <lineage>
        <taxon>Bacteria</taxon>
        <taxon>Bacillati</taxon>
        <taxon>Actinomycetota</taxon>
        <taxon>Actinomycetes</taxon>
        <taxon>Micrococcales</taxon>
        <taxon>Cellulomonadaceae</taxon>
        <taxon>Actinotalea</taxon>
    </lineage>
</organism>
<evidence type="ECO:0000313" key="3">
    <source>
        <dbReference type="Proteomes" id="UP000664209"/>
    </source>
</evidence>
<feature type="transmembrane region" description="Helical" evidence="1">
    <location>
        <begin position="94"/>
        <end position="111"/>
    </location>
</feature>
<keyword evidence="1" id="KW-0812">Transmembrane</keyword>
<reference evidence="2" key="1">
    <citation type="submission" date="2021-03" db="EMBL/GenBank/DDBJ databases">
        <title>Actinotalea soli sp. nov., isolated from soil.</title>
        <authorList>
            <person name="Ping W."/>
            <person name="Zhang J."/>
        </authorList>
    </citation>
    <scope>NUCLEOTIDE SEQUENCE</scope>
    <source>
        <strain evidence="2">BY-33</strain>
    </source>
</reference>
<gene>
    <name evidence="2" type="ORF">J4G33_11965</name>
</gene>
<comment type="caution">
    <text evidence="2">The sequence shown here is derived from an EMBL/GenBank/DDBJ whole genome shotgun (WGS) entry which is preliminary data.</text>
</comment>
<protein>
    <submittedName>
        <fullName evidence="2">Uncharacterized protein</fullName>
    </submittedName>
</protein>
<dbReference type="RefSeq" id="WP_208056201.1">
    <property type="nucleotide sequence ID" value="NZ_JAGEMK010000006.1"/>
</dbReference>
<accession>A0A939LR68</accession>
<keyword evidence="3" id="KW-1185">Reference proteome</keyword>
<evidence type="ECO:0000256" key="1">
    <source>
        <dbReference type="SAM" id="Phobius"/>
    </source>
</evidence>
<feature type="transmembrane region" description="Helical" evidence="1">
    <location>
        <begin position="21"/>
        <end position="43"/>
    </location>
</feature>
<evidence type="ECO:0000313" key="2">
    <source>
        <dbReference type="EMBL" id="MBO1752518.1"/>
    </source>
</evidence>